<dbReference type="EMBL" id="CP012333">
    <property type="protein sequence ID" value="AKU99148.1"/>
    <property type="molecule type" value="Genomic_DNA"/>
</dbReference>
<proteinExistence type="predicted"/>
<organism evidence="1 2">
    <name type="scientific">Labilithrix luteola</name>
    <dbReference type="NCBI Taxonomy" id="1391654"/>
    <lineage>
        <taxon>Bacteria</taxon>
        <taxon>Pseudomonadati</taxon>
        <taxon>Myxococcota</taxon>
        <taxon>Polyangia</taxon>
        <taxon>Polyangiales</taxon>
        <taxon>Labilitrichaceae</taxon>
        <taxon>Labilithrix</taxon>
    </lineage>
</organism>
<name>A0A0K1Q042_9BACT</name>
<accession>A0A0K1Q042</accession>
<protein>
    <submittedName>
        <fullName evidence="1">Uncharacterized protein</fullName>
    </submittedName>
</protein>
<evidence type="ECO:0000313" key="1">
    <source>
        <dbReference type="EMBL" id="AKU99148.1"/>
    </source>
</evidence>
<reference evidence="1 2" key="1">
    <citation type="submission" date="2015-08" db="EMBL/GenBank/DDBJ databases">
        <authorList>
            <person name="Babu N.S."/>
            <person name="Beckwith C.J."/>
            <person name="Beseler K.G."/>
            <person name="Brison A."/>
            <person name="Carone J.V."/>
            <person name="Caskin T.P."/>
            <person name="Diamond M."/>
            <person name="Durham M.E."/>
            <person name="Foxe J.M."/>
            <person name="Go M."/>
            <person name="Henderson B.A."/>
            <person name="Jones I.B."/>
            <person name="McGettigan J.A."/>
            <person name="Micheletti S.J."/>
            <person name="Nasrallah M.E."/>
            <person name="Ortiz D."/>
            <person name="Piller C.R."/>
            <person name="Privatt S.R."/>
            <person name="Schneider S.L."/>
            <person name="Sharp S."/>
            <person name="Smith T.C."/>
            <person name="Stanton J.D."/>
            <person name="Ullery H.E."/>
            <person name="Wilson R.J."/>
            <person name="Serrano M.G."/>
            <person name="Buck G."/>
            <person name="Lee V."/>
            <person name="Wang Y."/>
            <person name="Carvalho R."/>
            <person name="Voegtly L."/>
            <person name="Shi R."/>
            <person name="Duckworth R."/>
            <person name="Johnson A."/>
            <person name="Loviza R."/>
            <person name="Walstead R."/>
            <person name="Shah Z."/>
            <person name="Kiflezghi M."/>
            <person name="Wade K."/>
            <person name="Ball S.L."/>
            <person name="Bradley K.W."/>
            <person name="Asai D.J."/>
            <person name="Bowman C.A."/>
            <person name="Russell D.A."/>
            <person name="Pope W.H."/>
            <person name="Jacobs-Sera D."/>
            <person name="Hendrix R.W."/>
            <person name="Hatfull G.F."/>
        </authorList>
    </citation>
    <scope>NUCLEOTIDE SEQUENCE [LARGE SCALE GENOMIC DNA]</scope>
    <source>
        <strain evidence="1 2">DSM 27648</strain>
    </source>
</reference>
<sequence>MFFAGDAGDVNSIAGWMMPPADGMSTFTVPSVDSSPPSALAQLDVAPTVRSAKNASEDAFDVIVIKSPSFRIPTFNVDTSTRRHVNRSASRRRSARLIEDRTFISIRPAASHKGNALSTGDDVRAVSFGSGAQPYTLRSHRLRTATQGM</sequence>
<dbReference type="AlphaFoldDB" id="A0A0K1Q042"/>
<keyword evidence="2" id="KW-1185">Reference proteome</keyword>
<dbReference type="Proteomes" id="UP000064967">
    <property type="component" value="Chromosome"/>
</dbReference>
<dbReference type="KEGG" id="llu:AKJ09_05812"/>
<gene>
    <name evidence="1" type="ORF">AKJ09_05812</name>
</gene>
<evidence type="ECO:0000313" key="2">
    <source>
        <dbReference type="Proteomes" id="UP000064967"/>
    </source>
</evidence>